<proteinExistence type="inferred from homology"/>
<dbReference type="EMBL" id="LGUI01000001">
    <property type="protein sequence ID" value="PNE34953.1"/>
    <property type="molecule type" value="Genomic_DNA"/>
</dbReference>
<dbReference type="EMBL" id="JACHJF010000004">
    <property type="protein sequence ID" value="MBB5118505.1"/>
    <property type="molecule type" value="Genomic_DNA"/>
</dbReference>
<dbReference type="GO" id="GO:0000105">
    <property type="term" value="P:L-histidine biosynthetic process"/>
    <property type="evidence" value="ECO:0007669"/>
    <property type="project" value="UniProtKB-UniRule"/>
</dbReference>
<protein>
    <recommendedName>
        <fullName evidence="9">Histidinol-phosphate aminotransferase</fullName>
        <ecNumber evidence="9">2.6.1.9</ecNumber>
    </recommendedName>
    <alternativeName>
        <fullName evidence="9">Imidazole acetol-phosphate transaminase</fullName>
    </alternativeName>
</protein>
<evidence type="ECO:0000313" key="15">
    <source>
        <dbReference type="Proteomes" id="UP000528608"/>
    </source>
</evidence>
<keyword evidence="4 9" id="KW-0032">Aminotransferase</keyword>
<comment type="caution">
    <text evidence="13">The sequence shown here is derived from an EMBL/GenBank/DDBJ whole genome shotgun (WGS) entry which is preliminary data.</text>
</comment>
<dbReference type="OrthoDB" id="9809616at2"/>
<comment type="subunit">
    <text evidence="3 9">Homodimer.</text>
</comment>
<dbReference type="PROSITE" id="PS00599">
    <property type="entry name" value="AA_TRANSFER_CLASS_2"/>
    <property type="match status" value="1"/>
</dbReference>
<dbReference type="InterPro" id="IPR001917">
    <property type="entry name" value="Aminotrans_II_pyridoxalP_BS"/>
</dbReference>
<evidence type="ECO:0000256" key="7">
    <source>
        <dbReference type="ARBA" id="ARBA00022898"/>
    </source>
</evidence>
<keyword evidence="7 9" id="KW-0663">Pyridoxal phosphate</keyword>
<evidence type="ECO:0000256" key="9">
    <source>
        <dbReference type="HAMAP-Rule" id="MF_01023"/>
    </source>
</evidence>
<dbReference type="InterPro" id="IPR015424">
    <property type="entry name" value="PyrdxlP-dep_Trfase"/>
</dbReference>
<keyword evidence="14" id="KW-1185">Reference proteome</keyword>
<evidence type="ECO:0000256" key="6">
    <source>
        <dbReference type="ARBA" id="ARBA00022679"/>
    </source>
</evidence>
<gene>
    <name evidence="9" type="primary">hisC</name>
    <name evidence="13" type="ORF">AF335_00610</name>
    <name evidence="12" type="ORF">FHS36_001937</name>
</gene>
<comment type="pathway">
    <text evidence="9">Amino-acid biosynthesis; L-histidine biosynthesis; L-histidine from 5-phospho-alpha-D-ribose 1-diphosphate: step 7/9.</text>
</comment>
<dbReference type="InterPro" id="IPR015422">
    <property type="entry name" value="PyrdxlP-dep_Trfase_small"/>
</dbReference>
<feature type="domain" description="Aminotransferase class I/classII large" evidence="11">
    <location>
        <begin position="31"/>
        <end position="365"/>
    </location>
</feature>
<dbReference type="InterPro" id="IPR004839">
    <property type="entry name" value="Aminotransferase_I/II_large"/>
</dbReference>
<evidence type="ECO:0000259" key="11">
    <source>
        <dbReference type="Pfam" id="PF00155"/>
    </source>
</evidence>
<keyword evidence="6 9" id="KW-0808">Transferase</keyword>
<dbReference type="RefSeq" id="WP_102916283.1">
    <property type="nucleotide sequence ID" value="NZ_JACHJF010000004.1"/>
</dbReference>
<dbReference type="PANTHER" id="PTHR42885">
    <property type="entry name" value="HISTIDINOL-PHOSPHATE AMINOTRANSFERASE-RELATED"/>
    <property type="match status" value="1"/>
</dbReference>
<dbReference type="PANTHER" id="PTHR42885:SF2">
    <property type="entry name" value="HISTIDINOL-PHOSPHATE AMINOTRANSFERASE"/>
    <property type="match status" value="1"/>
</dbReference>
<evidence type="ECO:0000256" key="2">
    <source>
        <dbReference type="ARBA" id="ARBA00007970"/>
    </source>
</evidence>
<dbReference type="NCBIfam" id="TIGR01141">
    <property type="entry name" value="hisC"/>
    <property type="match status" value="1"/>
</dbReference>
<evidence type="ECO:0000313" key="12">
    <source>
        <dbReference type="EMBL" id="MBB5118505.1"/>
    </source>
</evidence>
<comment type="cofactor">
    <cofactor evidence="1 9">
        <name>pyridoxal 5'-phosphate</name>
        <dbReference type="ChEBI" id="CHEBI:597326"/>
    </cofactor>
</comment>
<feature type="region of interest" description="Disordered" evidence="10">
    <location>
        <begin position="1"/>
        <end position="23"/>
    </location>
</feature>
<evidence type="ECO:0000256" key="8">
    <source>
        <dbReference type="ARBA" id="ARBA00023102"/>
    </source>
</evidence>
<dbReference type="NCBIfam" id="NF002877">
    <property type="entry name" value="PRK03317.1"/>
    <property type="match status" value="1"/>
</dbReference>
<comment type="catalytic activity">
    <reaction evidence="9">
        <text>L-histidinol phosphate + 2-oxoglutarate = 3-(imidazol-4-yl)-2-oxopropyl phosphate + L-glutamate</text>
        <dbReference type="Rhea" id="RHEA:23744"/>
        <dbReference type="ChEBI" id="CHEBI:16810"/>
        <dbReference type="ChEBI" id="CHEBI:29985"/>
        <dbReference type="ChEBI" id="CHEBI:57766"/>
        <dbReference type="ChEBI" id="CHEBI:57980"/>
        <dbReference type="EC" id="2.6.1.9"/>
    </reaction>
</comment>
<feature type="modified residue" description="N6-(pyridoxal phosphate)lysine" evidence="9">
    <location>
        <position position="236"/>
    </location>
</feature>
<dbReference type="AlphaFoldDB" id="A0A2N8P1R2"/>
<sequence>MTHETRIDDLPIRDELRGKSPYGAPQLDVPVRLNTNENPYPLPEPLVARIAERVAEAARHLNRYPDRDATELRTELAKYLTRTAGHEVTMRHVWAANGSNEVLQQLLQTFGGPGRTAIGFEPSYSMHALISRGTGTGWIPGPRREDFTIDVAAAERAIAEHRPNAVFVCSPNNPTGTAVGAETVLRLYEAAQAARADTGGALVVVDEAYGEFSHHPSLLPLIEGRPNLVVSRTMSKAFGAAGLRLGYLAADPAVVDAVQLVRLPYHLSAVTQATALAALEHTDTLLGYVEQLKTERDRLVTELRAMGCEVTDSDANFVQFGRFADSPAAWRAILGHGVLVRDNGVPGWLRVTAGTPAENDAFLDAVRAVLKENQR</sequence>
<dbReference type="SUPFAM" id="SSF53383">
    <property type="entry name" value="PLP-dependent transferases"/>
    <property type="match status" value="1"/>
</dbReference>
<comment type="similarity">
    <text evidence="2 9">Belongs to the class-II pyridoxal-phosphate-dependent aminotransferase family. Histidinol-phosphate aminotransferase subfamily.</text>
</comment>
<dbReference type="UniPathway" id="UPA00031">
    <property type="reaction ID" value="UER00012"/>
</dbReference>
<keyword evidence="8 9" id="KW-0368">Histidine biosynthesis</keyword>
<dbReference type="Proteomes" id="UP000235945">
    <property type="component" value="Unassembled WGS sequence"/>
</dbReference>
<evidence type="ECO:0000256" key="3">
    <source>
        <dbReference type="ARBA" id="ARBA00011738"/>
    </source>
</evidence>
<evidence type="ECO:0000256" key="10">
    <source>
        <dbReference type="SAM" id="MobiDB-lite"/>
    </source>
</evidence>
<evidence type="ECO:0000256" key="1">
    <source>
        <dbReference type="ARBA" id="ARBA00001933"/>
    </source>
</evidence>
<dbReference type="Gene3D" id="3.90.1150.10">
    <property type="entry name" value="Aspartate Aminotransferase, domain 1"/>
    <property type="match status" value="1"/>
</dbReference>
<evidence type="ECO:0000313" key="13">
    <source>
        <dbReference type="EMBL" id="PNE34953.1"/>
    </source>
</evidence>
<reference evidence="13" key="2">
    <citation type="submission" date="2015-07" db="EMBL/GenBank/DDBJ databases">
        <authorList>
            <person name="Noorani M."/>
        </authorList>
    </citation>
    <scope>NUCLEOTIDE SEQUENCE [LARGE SCALE GENOMIC DNA]</scope>
    <source>
        <strain evidence="13">ATCC 27428</strain>
    </source>
</reference>
<dbReference type="Gene3D" id="3.40.640.10">
    <property type="entry name" value="Type I PLP-dependent aspartate aminotransferase-like (Major domain)"/>
    <property type="match status" value="1"/>
</dbReference>
<dbReference type="Proteomes" id="UP000528608">
    <property type="component" value="Unassembled WGS sequence"/>
</dbReference>
<dbReference type="GO" id="GO:0030170">
    <property type="term" value="F:pyridoxal phosphate binding"/>
    <property type="evidence" value="ECO:0007669"/>
    <property type="project" value="InterPro"/>
</dbReference>
<dbReference type="GO" id="GO:0004400">
    <property type="term" value="F:histidinol-phosphate transaminase activity"/>
    <property type="evidence" value="ECO:0007669"/>
    <property type="project" value="UniProtKB-UniRule"/>
</dbReference>
<organism evidence="13 14">
    <name type="scientific">Streptomyces eurocidicus</name>
    <name type="common">Streptoverticillium eurocidicus</name>
    <dbReference type="NCBI Taxonomy" id="66423"/>
    <lineage>
        <taxon>Bacteria</taxon>
        <taxon>Bacillati</taxon>
        <taxon>Actinomycetota</taxon>
        <taxon>Actinomycetes</taxon>
        <taxon>Kitasatosporales</taxon>
        <taxon>Streptomycetaceae</taxon>
        <taxon>Streptomyces</taxon>
    </lineage>
</organism>
<feature type="compositionally biased region" description="Basic and acidic residues" evidence="10">
    <location>
        <begin position="1"/>
        <end position="18"/>
    </location>
</feature>
<reference evidence="12 15" key="3">
    <citation type="submission" date="2020-08" db="EMBL/GenBank/DDBJ databases">
        <title>Genomic Encyclopedia of Type Strains, Phase III (KMG-III): the genomes of soil and plant-associated and newly described type strains.</title>
        <authorList>
            <person name="Whitman W."/>
        </authorList>
    </citation>
    <scope>NUCLEOTIDE SEQUENCE [LARGE SCALE GENOMIC DNA]</scope>
    <source>
        <strain evidence="12 15">CECT 3259</strain>
    </source>
</reference>
<dbReference type="InterPro" id="IPR005861">
    <property type="entry name" value="HisP_aminotrans"/>
</dbReference>
<dbReference type="CDD" id="cd00609">
    <property type="entry name" value="AAT_like"/>
    <property type="match status" value="1"/>
</dbReference>
<keyword evidence="5 9" id="KW-0028">Amino-acid biosynthesis</keyword>
<dbReference type="EC" id="2.6.1.9" evidence="9"/>
<evidence type="ECO:0000256" key="5">
    <source>
        <dbReference type="ARBA" id="ARBA00022605"/>
    </source>
</evidence>
<dbReference type="InterPro" id="IPR015421">
    <property type="entry name" value="PyrdxlP-dep_Trfase_major"/>
</dbReference>
<dbReference type="HAMAP" id="MF_01023">
    <property type="entry name" value="HisC_aminotrans_2"/>
    <property type="match status" value="1"/>
</dbReference>
<reference evidence="14" key="1">
    <citation type="submission" date="2015-07" db="EMBL/GenBank/DDBJ databases">
        <authorList>
            <person name="Graham D.E."/>
            <person name="Giannone R.J."/>
            <person name="Gulvik C.A."/>
            <person name="Hettich R.L."/>
            <person name="Klingeman D.M."/>
            <person name="Mahan K.M."/>
            <person name="Parry R.J."/>
            <person name="Spain J.C."/>
        </authorList>
    </citation>
    <scope>NUCLEOTIDE SEQUENCE [LARGE SCALE GENOMIC DNA]</scope>
    <source>
        <strain evidence="14">ATCC 27428</strain>
    </source>
</reference>
<dbReference type="Pfam" id="PF00155">
    <property type="entry name" value="Aminotran_1_2"/>
    <property type="match status" value="1"/>
</dbReference>
<accession>A0A2N8P1R2</accession>
<evidence type="ECO:0000256" key="4">
    <source>
        <dbReference type="ARBA" id="ARBA00022576"/>
    </source>
</evidence>
<evidence type="ECO:0000313" key="14">
    <source>
        <dbReference type="Proteomes" id="UP000235945"/>
    </source>
</evidence>
<name>A0A2N8P1R2_STREU</name>